<name>A0A0B4XMR1_9GAMM</name>
<organism evidence="3 4">
    <name type="scientific">Isoalcanivorax pacificus W11-5</name>
    <dbReference type="NCBI Taxonomy" id="391936"/>
    <lineage>
        <taxon>Bacteria</taxon>
        <taxon>Pseudomonadati</taxon>
        <taxon>Pseudomonadota</taxon>
        <taxon>Gammaproteobacteria</taxon>
        <taxon>Oceanospirillales</taxon>
        <taxon>Alcanivoracaceae</taxon>
        <taxon>Isoalcanivorax</taxon>
    </lineage>
</organism>
<evidence type="ECO:0000259" key="1">
    <source>
        <dbReference type="PROSITE" id="PS50914"/>
    </source>
</evidence>
<dbReference type="PANTHER" id="PTHR34700:SF8">
    <property type="entry name" value="POTASSIUM BINDING PROTEIN KBP"/>
    <property type="match status" value="1"/>
</dbReference>
<protein>
    <submittedName>
        <fullName evidence="3">LysM domain/BON superfamily protein</fullName>
    </submittedName>
</protein>
<dbReference type="InterPro" id="IPR018392">
    <property type="entry name" value="LysM"/>
</dbReference>
<dbReference type="Gene3D" id="3.30.1340.30">
    <property type="match status" value="1"/>
</dbReference>
<dbReference type="SUPFAM" id="SSF54106">
    <property type="entry name" value="LysM domain"/>
    <property type="match status" value="1"/>
</dbReference>
<dbReference type="InterPro" id="IPR007055">
    <property type="entry name" value="BON_dom"/>
</dbReference>
<dbReference type="Pfam" id="PF01476">
    <property type="entry name" value="LysM"/>
    <property type="match status" value="1"/>
</dbReference>
<gene>
    <name evidence="3" type="ORF">S7S_16310</name>
</gene>
<dbReference type="HOGENOM" id="CLU_125377_0_0_6"/>
<dbReference type="InterPro" id="IPR036779">
    <property type="entry name" value="LysM_dom_sf"/>
</dbReference>
<feature type="domain" description="LysM" evidence="2">
    <location>
        <begin position="94"/>
        <end position="143"/>
    </location>
</feature>
<dbReference type="KEGG" id="apac:S7S_16310"/>
<dbReference type="STRING" id="391936.S7S_16310"/>
<dbReference type="EMBL" id="CP004387">
    <property type="protein sequence ID" value="AJD49674.1"/>
    <property type="molecule type" value="Genomic_DNA"/>
</dbReference>
<dbReference type="Proteomes" id="UP000006764">
    <property type="component" value="Chromosome"/>
</dbReference>
<dbReference type="RefSeq" id="WP_008733222.1">
    <property type="nucleotide sequence ID" value="NZ_CP004387.1"/>
</dbReference>
<dbReference type="PANTHER" id="PTHR34700">
    <property type="entry name" value="POTASSIUM BINDING PROTEIN KBP"/>
    <property type="match status" value="1"/>
</dbReference>
<dbReference type="CDD" id="cd00118">
    <property type="entry name" value="LysM"/>
    <property type="match status" value="1"/>
</dbReference>
<dbReference type="AlphaFoldDB" id="A0A0B4XMR1"/>
<dbReference type="NCBIfam" id="NF008399">
    <property type="entry name" value="PRK11198.1"/>
    <property type="match status" value="1"/>
</dbReference>
<dbReference type="OrthoDB" id="370541at2"/>
<evidence type="ECO:0000313" key="3">
    <source>
        <dbReference type="EMBL" id="AJD49674.1"/>
    </source>
</evidence>
<dbReference type="Pfam" id="PF04972">
    <property type="entry name" value="BON"/>
    <property type="match status" value="1"/>
</dbReference>
<feature type="domain" description="BON" evidence="1">
    <location>
        <begin position="18"/>
        <end position="86"/>
    </location>
</feature>
<reference evidence="3 4" key="1">
    <citation type="journal article" date="2012" name="J. Bacteriol.">
        <title>Genome sequence of an alkane-degrading bacterium, Alcanivorax pacificus type strain W11-5, isolated from deep sea sediment.</title>
        <authorList>
            <person name="Lai Q."/>
            <person name="Shao Z."/>
        </authorList>
    </citation>
    <scope>NUCLEOTIDE SEQUENCE [LARGE SCALE GENOMIC DNA]</scope>
    <source>
        <strain evidence="3 4">W11-5</strain>
    </source>
</reference>
<dbReference type="PROSITE" id="PS51782">
    <property type="entry name" value="LYSM"/>
    <property type="match status" value="1"/>
</dbReference>
<evidence type="ECO:0000313" key="4">
    <source>
        <dbReference type="Proteomes" id="UP000006764"/>
    </source>
</evidence>
<dbReference type="InterPro" id="IPR052196">
    <property type="entry name" value="Bact_Kbp"/>
</dbReference>
<dbReference type="SMART" id="SM00257">
    <property type="entry name" value="LysM"/>
    <property type="match status" value="1"/>
</dbReference>
<keyword evidence="4" id="KW-1185">Reference proteome</keyword>
<dbReference type="Gene3D" id="3.10.350.10">
    <property type="entry name" value="LysM domain"/>
    <property type="match status" value="1"/>
</dbReference>
<evidence type="ECO:0000259" key="2">
    <source>
        <dbReference type="PROSITE" id="PS51782"/>
    </source>
</evidence>
<proteinExistence type="predicted"/>
<dbReference type="PROSITE" id="PS50914">
    <property type="entry name" value="BON"/>
    <property type="match status" value="1"/>
</dbReference>
<sequence length="145" mass="15735">MDLFNFAKNIGKKLFGNGDSGAADKIKAHVLEDNPGVNNLEVTFDDGVATLSGDCADQAAREKAILLAGNVEGVERVDGDALKVPAGVQVEEVTYYEIQKGDTLWKVATEFYGNGSKYTAIFEANREVIKNPDLIYPGQKIRIPK</sequence>
<accession>A0A0B4XMR1</accession>